<keyword evidence="2" id="KW-1185">Reference proteome</keyword>
<comment type="caution">
    <text evidence="1">The sequence shown here is derived from an EMBL/GenBank/DDBJ whole genome shotgun (WGS) entry which is preliminary data.</text>
</comment>
<dbReference type="EMBL" id="SWBQ01000002">
    <property type="protein sequence ID" value="TKC06934.1"/>
    <property type="molecule type" value="Genomic_DNA"/>
</dbReference>
<dbReference type="Pfam" id="PF07751">
    <property type="entry name" value="Abi_2"/>
    <property type="match status" value="1"/>
</dbReference>
<dbReference type="RefSeq" id="WP_136835208.1">
    <property type="nucleotide sequence ID" value="NZ_SWBQ01000002.1"/>
</dbReference>
<dbReference type="OrthoDB" id="5363652at2"/>
<evidence type="ECO:0000313" key="1">
    <source>
        <dbReference type="EMBL" id="TKC06934.1"/>
    </source>
</evidence>
<dbReference type="AlphaFoldDB" id="A0A4U1CNE3"/>
<accession>A0A4U1CNE3</accession>
<proteinExistence type="predicted"/>
<sequence length="288" mass="33799">MASKATTVDEQIQILKSRGMVIADELKAKEILLDIGYYRLGFYWNCFECDDKHNLKEGTKFEDVVSLYYLDVDLRELLLKYIYRIEVHFRTQIVYLVSNEHPNSPTWFVDSKVVAAGYITNFHKFYTDDFKRNNKPIDKHHKKYINDKYAPAWKTIEFMTFGASLKLFRCLKDEPLKQKIALSYNLRSLKVFDNFIQSVVYVRNMCSHGGVLFDLSQPLGINKIPGNNYLFSNRHSLDASIKAIRYLLAQISKNKENDLKDKLDELLRQHHDNDPIKHVIETKIGYKL</sequence>
<organism evidence="1 2">
    <name type="scientific">Pedobacter frigoris</name>
    <dbReference type="NCBI Taxonomy" id="2571272"/>
    <lineage>
        <taxon>Bacteria</taxon>
        <taxon>Pseudomonadati</taxon>
        <taxon>Bacteroidota</taxon>
        <taxon>Sphingobacteriia</taxon>
        <taxon>Sphingobacteriales</taxon>
        <taxon>Sphingobacteriaceae</taxon>
        <taxon>Pedobacter</taxon>
    </lineage>
</organism>
<dbReference type="InterPro" id="IPR011664">
    <property type="entry name" value="Abi_system_AbiD/AbiF-like"/>
</dbReference>
<protein>
    <submittedName>
        <fullName evidence="1">Abi family protein</fullName>
    </submittedName>
</protein>
<gene>
    <name evidence="1" type="ORF">FA047_06595</name>
</gene>
<reference evidence="1 2" key="1">
    <citation type="submission" date="2019-04" db="EMBL/GenBank/DDBJ databases">
        <title>Pedobacter sp. RP-3-15 sp. nov., isolated from Arctic soil.</title>
        <authorList>
            <person name="Dahal R.H."/>
            <person name="Kim D.-U."/>
        </authorList>
    </citation>
    <scope>NUCLEOTIDE SEQUENCE [LARGE SCALE GENOMIC DNA]</scope>
    <source>
        <strain evidence="1 2">RP-3-15</strain>
    </source>
</reference>
<evidence type="ECO:0000313" key="2">
    <source>
        <dbReference type="Proteomes" id="UP000307244"/>
    </source>
</evidence>
<name>A0A4U1CNE3_9SPHI</name>
<dbReference type="Proteomes" id="UP000307244">
    <property type="component" value="Unassembled WGS sequence"/>
</dbReference>